<dbReference type="OrthoDB" id="4438389at2759"/>
<dbReference type="Proteomes" id="UP000327118">
    <property type="component" value="Unassembled WGS sequence"/>
</dbReference>
<dbReference type="AlphaFoldDB" id="A0A5N6ZD77"/>
<proteinExistence type="predicted"/>
<dbReference type="EMBL" id="ML739050">
    <property type="protein sequence ID" value="KAE8355565.1"/>
    <property type="molecule type" value="Genomic_DNA"/>
</dbReference>
<sequence>MPESFDLDKELQISGIVIAGNIDNKLISDVQRHLKRKEDDIEGRRRQIQLHWNGDCAEVMHYFNRVIKPRIPTLKPKPCLNRWFIQLLDRPKETAIYRPLVEKGTYNVLIVIEPGAGFPRFYEYSHVGMENEAMAPVISPYVVDVPQREGAVVLFDATIGRQDSAVEGIGASYIILVY</sequence>
<protein>
    <submittedName>
        <fullName evidence="1">Uncharacterized protein</fullName>
    </submittedName>
</protein>
<evidence type="ECO:0000313" key="2">
    <source>
        <dbReference type="Proteomes" id="UP000327118"/>
    </source>
</evidence>
<accession>A0A5N6ZD77</accession>
<organism evidence="1 2">
    <name type="scientific">Aspergillus coremiiformis</name>
    <dbReference type="NCBI Taxonomy" id="138285"/>
    <lineage>
        <taxon>Eukaryota</taxon>
        <taxon>Fungi</taxon>
        <taxon>Dikarya</taxon>
        <taxon>Ascomycota</taxon>
        <taxon>Pezizomycotina</taxon>
        <taxon>Eurotiomycetes</taxon>
        <taxon>Eurotiomycetidae</taxon>
        <taxon>Eurotiales</taxon>
        <taxon>Aspergillaceae</taxon>
        <taxon>Aspergillus</taxon>
        <taxon>Aspergillus subgen. Circumdati</taxon>
    </lineage>
</organism>
<keyword evidence="2" id="KW-1185">Reference proteome</keyword>
<gene>
    <name evidence="1" type="ORF">BDV28DRAFT_128688</name>
</gene>
<reference evidence="2" key="1">
    <citation type="submission" date="2019-04" db="EMBL/GenBank/DDBJ databases">
        <title>Friends and foes A comparative genomics studyof 23 Aspergillus species from section Flavi.</title>
        <authorList>
            <consortium name="DOE Joint Genome Institute"/>
            <person name="Kjaerbolling I."/>
            <person name="Vesth T."/>
            <person name="Frisvad J.C."/>
            <person name="Nybo J.L."/>
            <person name="Theobald S."/>
            <person name="Kildgaard S."/>
            <person name="Isbrandt T."/>
            <person name="Kuo A."/>
            <person name="Sato A."/>
            <person name="Lyhne E.K."/>
            <person name="Kogle M.E."/>
            <person name="Wiebenga A."/>
            <person name="Kun R.S."/>
            <person name="Lubbers R.J."/>
            <person name="Makela M.R."/>
            <person name="Barry K."/>
            <person name="Chovatia M."/>
            <person name="Clum A."/>
            <person name="Daum C."/>
            <person name="Haridas S."/>
            <person name="He G."/>
            <person name="LaButti K."/>
            <person name="Lipzen A."/>
            <person name="Mondo S."/>
            <person name="Riley R."/>
            <person name="Salamov A."/>
            <person name="Simmons B.A."/>
            <person name="Magnuson J.K."/>
            <person name="Henrissat B."/>
            <person name="Mortensen U.H."/>
            <person name="Larsen T.O."/>
            <person name="Devries R.P."/>
            <person name="Grigoriev I.V."/>
            <person name="Machida M."/>
            <person name="Baker S.E."/>
            <person name="Andersen M.R."/>
        </authorList>
    </citation>
    <scope>NUCLEOTIDE SEQUENCE [LARGE SCALE GENOMIC DNA]</scope>
    <source>
        <strain evidence="2">CBS 553.77</strain>
    </source>
</reference>
<name>A0A5N6ZD77_9EURO</name>
<evidence type="ECO:0000313" key="1">
    <source>
        <dbReference type="EMBL" id="KAE8355565.1"/>
    </source>
</evidence>